<accession>Q7W6T3</accession>
<evidence type="ECO:0000313" key="1">
    <source>
        <dbReference type="EMBL" id="CAE38109.1"/>
    </source>
</evidence>
<name>Q7W6T3_BORPA</name>
<proteinExistence type="predicted"/>
<evidence type="ECO:0008006" key="3">
    <source>
        <dbReference type="Google" id="ProtNLM"/>
    </source>
</evidence>
<organism evidence="1 2">
    <name type="scientific">Bordetella parapertussis (strain 12822 / ATCC BAA-587 / NCTC 13253)</name>
    <dbReference type="NCBI Taxonomy" id="257311"/>
    <lineage>
        <taxon>Bacteria</taxon>
        <taxon>Pseudomonadati</taxon>
        <taxon>Pseudomonadota</taxon>
        <taxon>Betaproteobacteria</taxon>
        <taxon>Burkholderiales</taxon>
        <taxon>Alcaligenaceae</taxon>
        <taxon>Bordetella</taxon>
    </lineage>
</organism>
<reference evidence="1 2" key="1">
    <citation type="journal article" date="2003" name="Nat. Genet.">
        <title>Comparative analysis of the genome sequences of Bordetella pertussis, Bordetella parapertussis and Bordetella bronchiseptica.</title>
        <authorList>
            <person name="Parkhill J."/>
            <person name="Sebaihia M."/>
            <person name="Preston A."/>
            <person name="Murphy L.D."/>
            <person name="Thomson N.R."/>
            <person name="Harris D.E."/>
            <person name="Holden M.T.G."/>
            <person name="Churcher C.M."/>
            <person name="Bentley S.D."/>
            <person name="Mungall K.L."/>
            <person name="Cerdeno-Tarraga A.-M."/>
            <person name="Temple L."/>
            <person name="James K.D."/>
            <person name="Harris B."/>
            <person name="Quail M.A."/>
            <person name="Achtman M."/>
            <person name="Atkin R."/>
            <person name="Baker S."/>
            <person name="Basham D."/>
            <person name="Bason N."/>
            <person name="Cherevach I."/>
            <person name="Chillingworth T."/>
            <person name="Collins M."/>
            <person name="Cronin A."/>
            <person name="Davis P."/>
            <person name="Doggett J."/>
            <person name="Feltwell T."/>
            <person name="Goble A."/>
            <person name="Hamlin N."/>
            <person name="Hauser H."/>
            <person name="Holroyd S."/>
            <person name="Jagels K."/>
            <person name="Leather S."/>
            <person name="Moule S."/>
            <person name="Norberczak H."/>
            <person name="O'Neil S."/>
            <person name="Ormond D."/>
            <person name="Price C."/>
            <person name="Rabbinowitsch E."/>
            <person name="Rutter S."/>
            <person name="Sanders M."/>
            <person name="Saunders D."/>
            <person name="Seeger K."/>
            <person name="Sharp S."/>
            <person name="Simmonds M."/>
            <person name="Skelton J."/>
            <person name="Squares R."/>
            <person name="Squares S."/>
            <person name="Stevens K."/>
            <person name="Unwin L."/>
            <person name="Whitehead S."/>
            <person name="Barrell B.G."/>
            <person name="Maskell D.J."/>
        </authorList>
    </citation>
    <scope>NUCLEOTIDE SEQUENCE [LARGE SCALE GENOMIC DNA]</scope>
    <source>
        <strain evidence="1 2">12822 / ATCC BAA-587 / NCTC 13253</strain>
    </source>
</reference>
<protein>
    <recommendedName>
        <fullName evidence="3">DUF3604 domain-containing protein</fullName>
    </recommendedName>
</protein>
<sequence>MGVASIAWQKPLLHTETAMPHSDYARHLMDSATIDPTGAFEAGSFASFTLTYTAGYFGIDDTGSIKIVHRFASDMGKPQFTDPQGWNYTTVEAGNGAVLHVEYDGKRNIRPWDKTLFIRVVRGYLEEGEQIIVRFGDTRQGSPGMRVQTFHEPTFEFKVLVDAFATYNYVEIEASPTISVVAGPPVRYKAVLPSLSLAGQPLRLGFKGEDKWGNPSDQAQGRYTLRSNLRMARMPESFEMAAGAYAHAIEGIVAAETGDLRLEVLHGDRVVARSNPCRVAAQAARNHYWADLHGQSEETIGTNSAEELILFARDRAFLDAMSHQGNDFQITQEFWEHLNTLTARYDEPSRFVIFPGYEWSGNTGLGGDRNVLYLHEGRPLHRSSHALVDDLSDLDSDANSADALFQAIKDEDAVVFAHIGGRYADITLSHDPRIERSIEIHSDWGTFEWLLEDAFKQGYRVGILANSDGHKGRHGASHPGASLFGAYGGLSCLIADTLSRQSLAECLRQRRHYATTGCRAYLDVAAHFDAPARRYAEDPRLAPDAASTQVRSADMGAILACDTDMVEFEFDLATEAPIESVEVRNRMDVVQTLRPFKPADLGRRIRIVWEGSEYRGRGRQTVWDGSATLQDNAFVDPKPINFWNLDKTLQQPQPNHLCWQSLTTGGFSGVDVMLEDAGRGTLCIDTDLIQARIPVADIGLEPLVFENGGIRRRLQVFRLPDENPACHLKARVQVPLHTEQDNALYLRATTEDGFFIYSSPIYIERKA</sequence>
<dbReference type="SUPFAM" id="SSF89550">
    <property type="entry name" value="PHP domain-like"/>
    <property type="match status" value="1"/>
</dbReference>
<dbReference type="EMBL" id="BX640431">
    <property type="protein sequence ID" value="CAE38109.1"/>
    <property type="molecule type" value="Genomic_DNA"/>
</dbReference>
<gene>
    <name evidence="1" type="ordered locus">BPP2817</name>
</gene>
<evidence type="ECO:0000313" key="2">
    <source>
        <dbReference type="Proteomes" id="UP000001421"/>
    </source>
</evidence>
<dbReference type="Proteomes" id="UP000001421">
    <property type="component" value="Chromosome"/>
</dbReference>
<dbReference type="HOGENOM" id="CLU_010187_0_0_4"/>
<dbReference type="AlphaFoldDB" id="Q7W6T3"/>
<dbReference type="KEGG" id="bpa:BPP2817"/>
<dbReference type="Gene3D" id="3.20.20.140">
    <property type="entry name" value="Metal-dependent hydrolases"/>
    <property type="match status" value="1"/>
</dbReference>
<dbReference type="InterPro" id="IPR016195">
    <property type="entry name" value="Pol/histidinol_Pase-like"/>
</dbReference>